<proteinExistence type="predicted"/>
<dbReference type="PROSITE" id="PS50005">
    <property type="entry name" value="TPR"/>
    <property type="match status" value="2"/>
</dbReference>
<dbReference type="Proteomes" id="UP001594351">
    <property type="component" value="Unassembled WGS sequence"/>
</dbReference>
<keyword evidence="1" id="KW-0802">TPR repeat</keyword>
<dbReference type="PANTHER" id="PTHR10098:SF108">
    <property type="entry name" value="TETRATRICOPEPTIDE REPEAT PROTEIN 28"/>
    <property type="match status" value="1"/>
</dbReference>
<dbReference type="InterPro" id="IPR011990">
    <property type="entry name" value="TPR-like_helical_dom_sf"/>
</dbReference>
<dbReference type="Pfam" id="PF12770">
    <property type="entry name" value="CHAT"/>
    <property type="match status" value="1"/>
</dbReference>
<name>A0ABV6Z5E7_UNCC1</name>
<evidence type="ECO:0000259" key="3">
    <source>
        <dbReference type="Pfam" id="PF12770"/>
    </source>
</evidence>
<evidence type="ECO:0000256" key="1">
    <source>
        <dbReference type="PROSITE-ProRule" id="PRU00339"/>
    </source>
</evidence>
<evidence type="ECO:0000256" key="2">
    <source>
        <dbReference type="SAM" id="Coils"/>
    </source>
</evidence>
<dbReference type="Pfam" id="PF13424">
    <property type="entry name" value="TPR_12"/>
    <property type="match status" value="3"/>
</dbReference>
<reference evidence="4 5" key="1">
    <citation type="submission" date="2024-09" db="EMBL/GenBank/DDBJ databases">
        <title>Laminarin stimulates single cell rates of sulfate reduction while oxygen inhibits transcriptomic activity in coastal marine sediment.</title>
        <authorList>
            <person name="Lindsay M."/>
            <person name="Orcutt B."/>
            <person name="Emerson D."/>
            <person name="Stepanauskas R."/>
            <person name="D'Angelo T."/>
        </authorList>
    </citation>
    <scope>NUCLEOTIDE SEQUENCE [LARGE SCALE GENOMIC DNA]</scope>
    <source>
        <strain evidence="4">SAG AM-311-K15</strain>
    </source>
</reference>
<feature type="repeat" description="TPR" evidence="1">
    <location>
        <begin position="542"/>
        <end position="575"/>
    </location>
</feature>
<dbReference type="SUPFAM" id="SSF48452">
    <property type="entry name" value="TPR-like"/>
    <property type="match status" value="2"/>
</dbReference>
<evidence type="ECO:0000313" key="5">
    <source>
        <dbReference type="Proteomes" id="UP001594351"/>
    </source>
</evidence>
<dbReference type="SMART" id="SM00028">
    <property type="entry name" value="TPR"/>
    <property type="match status" value="13"/>
</dbReference>
<sequence length="1218" mass="137577">MMFSTNISRSFIIILIVVLVSGVSSQVVYSTDSKQGLDSGVVIQSLDRDGCGYQADLHPGERIIAWSQRISGSDHLSEEKGKIDSFIDWYLLTVEYAPRGLVTLTVQRKGKSHHIEVPSGEWGISVSPILTAPQARIYKKILKLQKKKKIKESEELWATFFQPDQSKKQWSIKAWALLERGKVLSDVRRFEQAAKVMDHARQLAQDNNNPVACFIMLCEWGKLSMKQYDFSKADEFFREARHLVTAEWDSSLRHAYCLELSGILKYYQDELVQANKFFKQALEQRKKLAPGSLELARSFRSLGSVYLRQGQLKLAETHLTLSLQITTKQAPQSLLHAKILYTLAGFHQDRANLDKADVLLEQAYGICRKQAPISLQMALILNDKGNLLVSWGHLSKAARFLQRALTLTEQLAPGGLEHARVLCSLGVLAHERGDINNIEKHYQGALAIFEKIAPEGLSCAFCYNSLAIAAEDRYDLKTAEAYYKKALDIKRQKAPGSIHEAASLMNLGMYYWNYDKFTIAEEYALQALEILEREAPNSLANAKLLNILGVLKMDSGDLEPAAKYYQRALAIMEKELPDNPFLVFILTNLGLMASAYHNYDDAERYYQQALVILKEKAPDSLYCARVYTALGVISDKQGNLEQAIVYHDKALNIRHKLAPLSEDEGYSLYYMGLIMKKQKKYPTALKYFQATIKVVEAIRNQTKGSIEDRDLLAQYNAALYREVIDVLLLLRKKEEAFNISEEFRARSLLNIMAERDLDFSKDVPRELFEEKQLLHENYDAVQEKIDEFKSAGAKKQVKKQKKKLLMIRQQIIEVEDKIKQASPHFAKLQYPQPLNLEAMVKLFEKDTLFLSYVVGNSNIALFSLFNGSLAVTTIPLEKDTFQSQVVSFRNYLLYPGITDVQSVKLGQQLYTTLLQPVQHLLNSAKRLLICPDGPLHILPFSSLTTPTGVYLIEQKPISYVISATIYSETIKKPSLETKLYALAAFGEPFYSRTTAEKTSPAPLQSWATQLELSPLPATRLEVENICRIFPGNTQKYLGLNASEEQAKLLGPDVEIIHFACHGVLDPDFPLNSGLVLSLPENQTEKKENGILQAWEIFETMRIDADLVCLSACSTGLGKEMGGEGLVSLNRAFLYAGAHAVLSTIWQVADESTAEFMKLFYTYRRQGQPKNQALRLTQLDFIHHRHGAKNTANAETKSGPLDLAHPFFWAGFVLNGDWH</sequence>
<protein>
    <submittedName>
        <fullName evidence="4">CHAT domain-containing protein</fullName>
    </submittedName>
</protein>
<feature type="domain" description="CHAT" evidence="3">
    <location>
        <begin position="904"/>
        <end position="1216"/>
    </location>
</feature>
<organism evidence="4 5">
    <name type="scientific">candidate division CSSED10-310 bacterium</name>
    <dbReference type="NCBI Taxonomy" id="2855610"/>
    <lineage>
        <taxon>Bacteria</taxon>
        <taxon>Bacteria division CSSED10-310</taxon>
    </lineage>
</organism>
<dbReference type="PANTHER" id="PTHR10098">
    <property type="entry name" value="RAPSYN-RELATED"/>
    <property type="match status" value="1"/>
</dbReference>
<keyword evidence="2" id="KW-0175">Coiled coil</keyword>
<dbReference type="Pfam" id="PF13374">
    <property type="entry name" value="TPR_10"/>
    <property type="match status" value="1"/>
</dbReference>
<dbReference type="InterPro" id="IPR024983">
    <property type="entry name" value="CHAT_dom"/>
</dbReference>
<evidence type="ECO:0000313" key="4">
    <source>
        <dbReference type="EMBL" id="MFC1853558.1"/>
    </source>
</evidence>
<dbReference type="Gene3D" id="1.25.40.10">
    <property type="entry name" value="Tetratricopeptide repeat domain"/>
    <property type="match status" value="3"/>
</dbReference>
<feature type="repeat" description="TPR" evidence="1">
    <location>
        <begin position="624"/>
        <end position="657"/>
    </location>
</feature>
<comment type="caution">
    <text evidence="4">The sequence shown here is derived from an EMBL/GenBank/DDBJ whole genome shotgun (WGS) entry which is preliminary data.</text>
</comment>
<dbReference type="Pfam" id="PF13181">
    <property type="entry name" value="TPR_8"/>
    <property type="match status" value="1"/>
</dbReference>
<dbReference type="SUPFAM" id="SSF81901">
    <property type="entry name" value="HCP-like"/>
    <property type="match status" value="1"/>
</dbReference>
<gene>
    <name evidence="4" type="ORF">ACFL27_25505</name>
</gene>
<dbReference type="InterPro" id="IPR019734">
    <property type="entry name" value="TPR_rpt"/>
</dbReference>
<dbReference type="EMBL" id="JBHPBY010000532">
    <property type="protein sequence ID" value="MFC1853558.1"/>
    <property type="molecule type" value="Genomic_DNA"/>
</dbReference>
<feature type="coiled-coil region" evidence="2">
    <location>
        <begin position="771"/>
        <end position="817"/>
    </location>
</feature>
<keyword evidence="5" id="KW-1185">Reference proteome</keyword>
<accession>A0ABV6Z5E7</accession>